<gene>
    <name evidence="10" type="ORF">KKI46_08795</name>
</gene>
<comment type="subcellular location">
    <subcellularLocation>
        <location evidence="1">Membrane</location>
        <topology evidence="1">Multi-pass membrane protein</topology>
    </subcellularLocation>
</comment>
<dbReference type="GeneID" id="88811769"/>
<dbReference type="InterPro" id="IPR003280">
    <property type="entry name" value="2pore_dom_K_chnl"/>
</dbReference>
<evidence type="ECO:0000313" key="11">
    <source>
        <dbReference type="Proteomes" id="UP000679498"/>
    </source>
</evidence>
<evidence type="ECO:0000256" key="1">
    <source>
        <dbReference type="ARBA" id="ARBA00004141"/>
    </source>
</evidence>
<reference evidence="10 11" key="1">
    <citation type="submission" date="2021-05" db="EMBL/GenBank/DDBJ databases">
        <title>Biocontrol using Exiguobacterium acetylicum SI17 against litchi downy blight caused by Peronophythora litchii.</title>
        <authorList>
            <person name="Zheng L."/>
        </authorList>
    </citation>
    <scope>NUCLEOTIDE SEQUENCE [LARGE SCALE GENOMIC DNA]</scope>
    <source>
        <strain evidence="10 11">SI17</strain>
    </source>
</reference>
<evidence type="ECO:0000256" key="4">
    <source>
        <dbReference type="ARBA" id="ARBA00022989"/>
    </source>
</evidence>
<evidence type="ECO:0000256" key="8">
    <source>
        <dbReference type="SAM" id="Phobius"/>
    </source>
</evidence>
<evidence type="ECO:0000259" key="9">
    <source>
        <dbReference type="Pfam" id="PF07885"/>
    </source>
</evidence>
<dbReference type="RefSeq" id="WP_029341777.1">
    <property type="nucleotide sequence ID" value="NZ_CP075897.1"/>
</dbReference>
<keyword evidence="3 8" id="KW-0812">Transmembrane</keyword>
<organism evidence="10 11">
    <name type="scientific">Exiguobacterium acetylicum</name>
    <name type="common">Brevibacterium acetylicum</name>
    <dbReference type="NCBI Taxonomy" id="41170"/>
    <lineage>
        <taxon>Bacteria</taxon>
        <taxon>Bacillati</taxon>
        <taxon>Bacillota</taxon>
        <taxon>Bacilli</taxon>
        <taxon>Bacillales</taxon>
        <taxon>Bacillales Family XII. Incertae Sedis</taxon>
        <taxon>Exiguobacterium</taxon>
    </lineage>
</organism>
<dbReference type="PANTHER" id="PTHR11003">
    <property type="entry name" value="POTASSIUM CHANNEL, SUBFAMILY K"/>
    <property type="match status" value="1"/>
</dbReference>
<feature type="transmembrane region" description="Helical" evidence="8">
    <location>
        <begin position="78"/>
        <end position="96"/>
    </location>
</feature>
<evidence type="ECO:0000256" key="7">
    <source>
        <dbReference type="ARBA" id="ARBA00023303"/>
    </source>
</evidence>
<evidence type="ECO:0000313" key="10">
    <source>
        <dbReference type="EMBL" id="QWB28702.1"/>
    </source>
</evidence>
<proteinExistence type="predicted"/>
<keyword evidence="2" id="KW-0813">Transport</keyword>
<evidence type="ECO:0000256" key="2">
    <source>
        <dbReference type="ARBA" id="ARBA00022448"/>
    </source>
</evidence>
<dbReference type="PANTHER" id="PTHR11003:SF291">
    <property type="entry name" value="IP11374P"/>
    <property type="match status" value="1"/>
</dbReference>
<accession>A0ABX8G661</accession>
<feature type="domain" description="Potassium channel" evidence="9">
    <location>
        <begin position="31"/>
        <end position="103"/>
    </location>
</feature>
<protein>
    <submittedName>
        <fullName evidence="10">Ion transporter</fullName>
    </submittedName>
</protein>
<keyword evidence="11" id="KW-1185">Reference proteome</keyword>
<sequence>MLAFFIVFKNMYHVLRILFKQQEQQAVMGSVVFLLAIGMFFYHGVESLGYLDALYLSVMTLTTVGYGDLHPVTPLGKIFSMGYVLLGIGMISALIANFNRALRQHHGVDTPPKKESNE</sequence>
<keyword evidence="7" id="KW-0407">Ion channel</keyword>
<keyword evidence="6 8" id="KW-0472">Membrane</keyword>
<dbReference type="SUPFAM" id="SSF81324">
    <property type="entry name" value="Voltage-gated potassium channels"/>
    <property type="match status" value="1"/>
</dbReference>
<dbReference type="Proteomes" id="UP000679498">
    <property type="component" value="Chromosome"/>
</dbReference>
<dbReference type="Gene3D" id="1.10.287.70">
    <property type="match status" value="1"/>
</dbReference>
<dbReference type="Pfam" id="PF07885">
    <property type="entry name" value="Ion_trans_2"/>
    <property type="match status" value="1"/>
</dbReference>
<dbReference type="PRINTS" id="PR01463">
    <property type="entry name" value="EAGCHANLFMLY"/>
</dbReference>
<keyword evidence="4 8" id="KW-1133">Transmembrane helix</keyword>
<name>A0ABX8G661_EXIAC</name>
<keyword evidence="5" id="KW-0406">Ion transport</keyword>
<evidence type="ECO:0000256" key="5">
    <source>
        <dbReference type="ARBA" id="ARBA00023065"/>
    </source>
</evidence>
<dbReference type="InterPro" id="IPR013099">
    <property type="entry name" value="K_chnl_dom"/>
</dbReference>
<feature type="transmembrane region" description="Helical" evidence="8">
    <location>
        <begin position="26"/>
        <end position="45"/>
    </location>
</feature>
<evidence type="ECO:0000256" key="3">
    <source>
        <dbReference type="ARBA" id="ARBA00022692"/>
    </source>
</evidence>
<dbReference type="InterPro" id="IPR003938">
    <property type="entry name" value="K_chnl_volt-dep_EAG/ELK/ERG"/>
</dbReference>
<evidence type="ECO:0000256" key="6">
    <source>
        <dbReference type="ARBA" id="ARBA00023136"/>
    </source>
</evidence>
<dbReference type="EMBL" id="CP075897">
    <property type="protein sequence ID" value="QWB28702.1"/>
    <property type="molecule type" value="Genomic_DNA"/>
</dbReference>